<dbReference type="SUPFAM" id="SSF52743">
    <property type="entry name" value="Subtilisin-like"/>
    <property type="match status" value="1"/>
</dbReference>
<dbReference type="CDD" id="cd04842">
    <property type="entry name" value="Peptidases_S8_Kp43_protease"/>
    <property type="match status" value="1"/>
</dbReference>
<keyword evidence="11" id="KW-0732">Signal</keyword>
<feature type="chain" id="PRO_5017979075" description="subtilisin" evidence="11">
    <location>
        <begin position="22"/>
        <end position="867"/>
    </location>
</feature>
<feature type="signal peptide" evidence="11">
    <location>
        <begin position="1"/>
        <end position="21"/>
    </location>
</feature>
<sequence>MARVQPAAAVLLVLCIGTAYADIYLQSRTIPTPSSPPSPDRVVFDALDADAADPAVYIIQFNGSFYGDRGAVIESFLSTSLTTYIPDNAFLLYLTGEQVARARSLPDVHYVARLLPGDKFNSYSIGSRAGNGRSPDQCLMVMHACPSNNVLIDRIRRDHGDARADIQTQPLTESRLDVCWDSRTTPPGRMVAYLAGLPCTIFIAGHARRQILNYYADDLVRWGTSGRPLPGQTPSKGLSALDGSGQVIGLGDTGIDPNHCFFYDHQVPVPYRRHVSSGVPAGSFDTRHRKIVQYVSYADNRDDNDGHGTHVSGTLAGRPWDMDTGAPPRDIDRFVGIARNAKLAFFDIFDRDLSDELLIPKVLDKSYFGWAYAAGARIHSNSWGSPSPTYSIDAYDVDMYAWQNKDFLAVFSAGNNGTRGPYTITSPGNAKNVLCVGASVTAPSMFDDVFCGETAYNRNEAICDAARSPDEHYTDNDMAYFSSIGPASDGRIKPDIVAPGQYIYSARSAPGAGSSCSQDVIDLLEPNAGTSMAAPVVSGSLALIRQYFTSGYYPTGTQQFASQHAFVPSGALMKAMAIAGGVQLTGYRRTSPSGQPSAYARLTDPVPNNVQGFGRLQLSRVLKFANQTTFDLLIAGSAPGQSPAQADPILSATGESHEYKLCVLGSSLRYPPTITLVWIDYPSSPAAAIALVNDLDLVVHYDIAEGNQTQGRSPPSGAIHPNNLDGPDRVNTVERVVLSGANRHDVVVVKVAARNIVHGPQPYALVMTGQIRSVRRDLPCDFTSATGHEFADDESMLPLRSAAFRQRSPAPAAPASLSATFLDDLWAYRHAIFAVLTTVILMGAYTCAKRLCCPVLIRAVSNPGVAP</sequence>
<dbReference type="EMBL" id="OVEO01000007">
    <property type="protein sequence ID" value="SPQ97014.1"/>
    <property type="molecule type" value="Genomic_DNA"/>
</dbReference>
<keyword evidence="3 8" id="KW-0378">Hydrolase</keyword>
<keyword evidence="2 8" id="KW-0645">Protease</keyword>
<keyword evidence="13" id="KW-0496">Mitochondrion</keyword>
<gene>
    <name evidence="13" type="ORF">PLBR_LOCUS4229</name>
</gene>
<name>A0A3P3YA37_PLABS</name>
<dbReference type="InterPro" id="IPR051048">
    <property type="entry name" value="Peptidase_S8/S53_subtilisin"/>
</dbReference>
<evidence type="ECO:0000256" key="11">
    <source>
        <dbReference type="SAM" id="SignalP"/>
    </source>
</evidence>
<dbReference type="Proteomes" id="UP000290189">
    <property type="component" value="Unassembled WGS sequence"/>
</dbReference>
<evidence type="ECO:0000313" key="13">
    <source>
        <dbReference type="EMBL" id="SPQ97014.1"/>
    </source>
</evidence>
<dbReference type="Pfam" id="PF00082">
    <property type="entry name" value="Peptidase_S8"/>
    <property type="match status" value="1"/>
</dbReference>
<dbReference type="InterPro" id="IPR022398">
    <property type="entry name" value="Peptidase_S8_His-AS"/>
</dbReference>
<keyword evidence="10" id="KW-0812">Transmembrane</keyword>
<evidence type="ECO:0000256" key="10">
    <source>
        <dbReference type="SAM" id="Phobius"/>
    </source>
</evidence>
<organism evidence="13 14">
    <name type="scientific">Plasmodiophora brassicae</name>
    <name type="common">Clubroot disease agent</name>
    <dbReference type="NCBI Taxonomy" id="37360"/>
    <lineage>
        <taxon>Eukaryota</taxon>
        <taxon>Sar</taxon>
        <taxon>Rhizaria</taxon>
        <taxon>Endomyxa</taxon>
        <taxon>Phytomyxea</taxon>
        <taxon>Plasmodiophorida</taxon>
        <taxon>Plasmodiophoridae</taxon>
        <taxon>Plasmodiophora</taxon>
    </lineage>
</organism>
<dbReference type="PRINTS" id="PR00723">
    <property type="entry name" value="SUBTILISIN"/>
</dbReference>
<keyword evidence="10" id="KW-1133">Transmembrane helix</keyword>
<proteinExistence type="inferred from homology"/>
<dbReference type="InterPro" id="IPR000209">
    <property type="entry name" value="Peptidase_S8/S53_dom"/>
</dbReference>
<comment type="similarity">
    <text evidence="1 8">Belongs to the peptidase S8 family.</text>
</comment>
<dbReference type="PANTHER" id="PTHR43399">
    <property type="entry name" value="SUBTILISIN-RELATED"/>
    <property type="match status" value="1"/>
</dbReference>
<dbReference type="PANTHER" id="PTHR43399:SF4">
    <property type="entry name" value="CELL WALL-ASSOCIATED PROTEASE"/>
    <property type="match status" value="1"/>
</dbReference>
<dbReference type="InterPro" id="IPR008979">
    <property type="entry name" value="Galactose-bd-like_sf"/>
</dbReference>
<dbReference type="PROSITE" id="PS51892">
    <property type="entry name" value="SUBTILASE"/>
    <property type="match status" value="1"/>
</dbReference>
<feature type="region of interest" description="Disordered" evidence="9">
    <location>
        <begin position="303"/>
        <end position="322"/>
    </location>
</feature>
<feature type="transmembrane region" description="Helical" evidence="10">
    <location>
        <begin position="826"/>
        <end position="848"/>
    </location>
</feature>
<dbReference type="PROSITE" id="PS00138">
    <property type="entry name" value="SUBTILASE_SER"/>
    <property type="match status" value="1"/>
</dbReference>
<evidence type="ECO:0000256" key="2">
    <source>
        <dbReference type="ARBA" id="ARBA00022670"/>
    </source>
</evidence>
<dbReference type="Gene3D" id="3.40.50.200">
    <property type="entry name" value="Peptidase S8/S53 domain"/>
    <property type="match status" value="1"/>
</dbReference>
<dbReference type="Gene3D" id="2.60.120.380">
    <property type="match status" value="1"/>
</dbReference>
<dbReference type="InterPro" id="IPR034058">
    <property type="entry name" value="TagA/B/C/D_pept_dom"/>
</dbReference>
<feature type="active site" description="Charge relay system" evidence="7 8">
    <location>
        <position position="307"/>
    </location>
</feature>
<evidence type="ECO:0000256" key="8">
    <source>
        <dbReference type="PROSITE-ProRule" id="PRU01240"/>
    </source>
</evidence>
<evidence type="ECO:0000313" key="14">
    <source>
        <dbReference type="Proteomes" id="UP000290189"/>
    </source>
</evidence>
<dbReference type="InterPro" id="IPR036852">
    <property type="entry name" value="Peptidase_S8/S53_dom_sf"/>
</dbReference>
<dbReference type="InterPro" id="IPR023828">
    <property type="entry name" value="Peptidase_S8_Ser-AS"/>
</dbReference>
<evidence type="ECO:0000256" key="5">
    <source>
        <dbReference type="ARBA" id="ARBA00023529"/>
    </source>
</evidence>
<evidence type="ECO:0000256" key="1">
    <source>
        <dbReference type="ARBA" id="ARBA00011073"/>
    </source>
</evidence>
<evidence type="ECO:0000256" key="9">
    <source>
        <dbReference type="SAM" id="MobiDB-lite"/>
    </source>
</evidence>
<geneLocation type="mitochondrion" evidence="13"/>
<dbReference type="GO" id="GO:0004252">
    <property type="term" value="F:serine-type endopeptidase activity"/>
    <property type="evidence" value="ECO:0007669"/>
    <property type="project" value="UniProtKB-UniRule"/>
</dbReference>
<keyword evidence="4 8" id="KW-0720">Serine protease</keyword>
<evidence type="ECO:0000259" key="12">
    <source>
        <dbReference type="Pfam" id="PF00082"/>
    </source>
</evidence>
<feature type="active site" description="Charge relay system" evidence="7 8">
    <location>
        <position position="531"/>
    </location>
</feature>
<dbReference type="EC" id="3.4.21.62" evidence="6"/>
<dbReference type="InterPro" id="IPR015500">
    <property type="entry name" value="Peptidase_S8_subtilisin-rel"/>
</dbReference>
<accession>A0A3P3YA37</accession>
<comment type="catalytic activity">
    <reaction evidence="5">
        <text>Hydrolysis of proteins with broad specificity for peptide bonds, and a preference for a large uncharged residue in P1. Hydrolyzes peptide amides.</text>
        <dbReference type="EC" id="3.4.21.62"/>
    </reaction>
</comment>
<evidence type="ECO:0000256" key="4">
    <source>
        <dbReference type="ARBA" id="ARBA00022825"/>
    </source>
</evidence>
<protein>
    <recommendedName>
        <fullName evidence="6">subtilisin</fullName>
        <ecNumber evidence="6">3.4.21.62</ecNumber>
    </recommendedName>
</protein>
<reference evidence="13 14" key="1">
    <citation type="submission" date="2018-03" db="EMBL/GenBank/DDBJ databases">
        <authorList>
            <person name="Fogelqvist J."/>
        </authorList>
    </citation>
    <scope>NUCLEOTIDE SEQUENCE [LARGE SCALE GENOMIC DNA]</scope>
</reference>
<dbReference type="GO" id="GO:0006508">
    <property type="term" value="P:proteolysis"/>
    <property type="evidence" value="ECO:0007669"/>
    <property type="project" value="UniProtKB-KW"/>
</dbReference>
<evidence type="ECO:0000256" key="6">
    <source>
        <dbReference type="ARBA" id="ARBA00023619"/>
    </source>
</evidence>
<feature type="domain" description="Peptidase S8/S53" evidence="12">
    <location>
        <begin position="243"/>
        <end position="614"/>
    </location>
</feature>
<evidence type="ECO:0000256" key="3">
    <source>
        <dbReference type="ARBA" id="ARBA00022801"/>
    </source>
</evidence>
<evidence type="ECO:0000256" key="7">
    <source>
        <dbReference type="PIRSR" id="PIRSR615500-1"/>
    </source>
</evidence>
<dbReference type="SUPFAM" id="SSF49785">
    <property type="entry name" value="Galactose-binding domain-like"/>
    <property type="match status" value="1"/>
</dbReference>
<feature type="active site" description="Charge relay system" evidence="7 8">
    <location>
        <position position="252"/>
    </location>
</feature>
<keyword evidence="10" id="KW-0472">Membrane</keyword>
<dbReference type="PROSITE" id="PS00137">
    <property type="entry name" value="SUBTILASE_HIS"/>
    <property type="match status" value="1"/>
</dbReference>
<dbReference type="AlphaFoldDB" id="A0A3P3YA37"/>